<gene>
    <name evidence="5" type="ORF">K0T92_00305</name>
</gene>
<proteinExistence type="inferred from homology"/>
<keyword evidence="2" id="KW-0732">Signal</keyword>
<feature type="chain" id="PRO_5045914726" evidence="2">
    <location>
        <begin position="30"/>
        <end position="2754"/>
    </location>
</feature>
<dbReference type="InterPro" id="IPR047589">
    <property type="entry name" value="DUF11_rpt"/>
</dbReference>
<dbReference type="Pfam" id="PF00395">
    <property type="entry name" value="SLH"/>
    <property type="match status" value="2"/>
</dbReference>
<dbReference type="InterPro" id="IPR003344">
    <property type="entry name" value="Big_1_dom"/>
</dbReference>
<accession>A0ABS7CZW6</accession>
<evidence type="ECO:0000259" key="4">
    <source>
        <dbReference type="PROSITE" id="PS51272"/>
    </source>
</evidence>
<dbReference type="Proteomes" id="UP000812277">
    <property type="component" value="Unassembled WGS sequence"/>
</dbReference>
<dbReference type="RefSeq" id="WP_219870430.1">
    <property type="nucleotide sequence ID" value="NZ_JAHZIJ010000001.1"/>
</dbReference>
<dbReference type="InterPro" id="IPR001434">
    <property type="entry name" value="OmcB-like_DUF11"/>
</dbReference>
<keyword evidence="6" id="KW-1185">Reference proteome</keyword>
<dbReference type="SUPFAM" id="SSF49464">
    <property type="entry name" value="Carboxypeptidase regulatory domain-like"/>
    <property type="match status" value="2"/>
</dbReference>
<dbReference type="Pfam" id="PF02369">
    <property type="entry name" value="Big_1"/>
    <property type="match status" value="1"/>
</dbReference>
<protein>
    <submittedName>
        <fullName evidence="5">DUF11 domain-containing protein</fullName>
    </submittedName>
</protein>
<sequence>MRRKWFAGFIAFTVFLQLVSQMLSNPVLAAGEHKFTGALSFSFATDNKELAVNQSVDAVLGKKTVLDVTVTNNDASQWAYNVGIELTLPDGLEVSDDNAIKPSSITADSVEVQKAYWRDLKDLAPGESYTFPVMIHAREQYRYLSGKGNVPFGIQPEVGVAAYASDDARQLYEPVETANASGLVKYRIVPFTVKIEDAGKHVKGAGPDAAPPGSGDEYGKFDWTITIDNNTRTASAFSTFRNEVSGSLEAYDYDLVPTSETFVSGKRNAAWTGLSVGAGATEEITFKAAFLENTPAGTLLVDGTTVTSSVIFTAVVEGFSLSGSTEYAATAKDIIVIKSVDVANAGYGDTLTYSLEVVANEYYDVTDVLVTDTIGDGQLFGSYIGMAGAPVSPTRNPDGTTSISWNLGTVEKGTSVSLGYTTDVELNWDTAYSNGPVYAGDSLLNHVEVTGTTIGKSGNVSDSDETEVEVNTPKISERIVQINGTSGLDLDEADVTVGDTLTFEVKYDAAGINADQHDVVVYNFLPLGTMPDYDGDGDVDAADLDQYKLGGLAPSYDPDKLLLIWDLGELDDTTTTLTTNIKVVVLDSTDYVAADKGAENLVNLSYRNSPSQIASVRADVKLHFVEPELSIERWVDSTPVPVGVNPPVTVHGGQQVTIKVTLTNSGGSDAYNVSFKDQLPLELTNFNLTSGTGCSIAGMEIICNPASPIATGGSFTLVYTADVIDPIGSAREIQEGSAVTYDGQPITTGIYRTYETIEDLHTTMRGSKAAITKAWIDSATGNQNDVRIGDWIIYKIDVTIPADVEAYDGLLTDNLPTNQSLVTVFANYNTGTNTGTELVPGTGIGEYDNTTPASVKIKFPAIAVENTTYTYFVKTKVNKITTGNEEVQQSKARFKWFDKATSGEQQYIDSSNASVTVKKPNLTSYVKETSSPSDTPAAITMGKDDITALTYKIVNNGLNAAFDFTPSVTLKPGFEFVDAGGNPDPAGVTGDINSGYTKTYTKLDLNGGGTAQSYHFHVRLVDLKGSGSSHPVIGRTGAYYATHDAYTNDVDGDPGNNPTAFEKFVQHQAQGIVTTPAVTLANVIEATSNGSSLTQIRPGDTLDYTLTLTVPEGTQAYNVTVSDLFQAADNFEIIGYTVDPNGMATPDSGNWNAGLFTYTIGDVDASSSQQVFNITFHMRAKSDADKPALGSYSTTAKAEWSIDDSNPSLTEATADQTTTIEVIEPSVSIAPNPIIDSVFSNTNEMIAVSFTLTNAGDSAAYATKVELPIPAGLSIVNTAVHPISDSGTITGGSIFWEGLTIPAGGTEIINFYAQPGTLGASTADIELVATLLQFQSTPADQPDQNTTVFEPNMPAEQHLSIAAVELEHVLTATTSGDQGSVRPGDELTYELTVDIPGDSPAYNVILRNTGLIEQTIKNVTVNGTVITADANGDYPLGDLAVDTIVTIVTRTATNTSISQNPYAASLEPAITYTSAPDSVVTHDVTGSAISTDVIQPDLSILLDADATAFTAVGDTITLSVVVDNVYGLSTAYNSIVKITVPDGISIQSVGNSGNPADTVASDDQNVTWTIAPIQVNGSRVITFTVTADNETAVGSAFDIEAAIMQYNSLPDGNGKSYGPVTTNEIGVVVLGSHVLTGHEAVSLTAGKSKQFAHTLKNTGAGSDEFVLTVNSPFPADLYAGNIKIASGSRINGVWVWSSIASGYASSGQVLIPAQAGQAQPLTLDVHVPESTPYDNNTAQLITMTAAAVHTALISSVQDELTVTGIPLDGWSGHQKREDWVLPVYGHGDGAKLQAVTAVDAAAVTAYYANGEINNEIQLHVTNSSSYLEDGYKQWSGITILPDNIAAGSRTVTFVTYSHIGERLESDTPEGPVGSNNPFVVQADLNVDGHITDAVTNSPLAGVMVTLYDPLNKVAVATTTADENGYYTFADVAVNDYEIRVQAVGYADSAIAFYALADNGAATTVTVDVAMSPFYITLEAIPSTLLGDGIARTSLIATIRDKDGNPVANAPVTFASPQNRGSFPDGATTTTDANGRAALPFQSEAITGADSVRFPVIVTVNDPQRGLKASDQIVITFDPGAVSGIVTEMIDGVSVPVSGALISITKDFDNDGKLDFSATAVTGADGKYLIAVPRGNTVYDLSVTKPVKIGDSMQPISFPQTATVGVVSAAGYEVFPSNEAISGVLLAGSKERGTSQFDPSLYSKMIGYLLDENGNVVKDGTGSRLQFPISSKGAFTAQNLPDGKYKLVIAYVFDSNNEIIINQNALGGYPPLEISRNGEMNITLELIDPYGTVTDAVTGLPIEGAHVELYYANTPRNMAHPDGHKPNTLVMLPILVGFAPNNNINPQDTDSKGDYAYMVYSETDYYLVVTKPGYYTYTSPMISVEFAIVRHDLQMQPVPAPGAIPASVTPIVVPPAEPGEANLAVELYADRPSYAEGAAITYTIEYLNRTNAAVKGAFIEAQIPAHTVIKDAMGGKVTGNVIRFELGDLEPAASGKLSYKVTAATDLSQAEVLTDNTAIIGAAAKLVEPEDDRSSIRIMLFSSRFGEQLHKRYTKGYPSGNWLPNRSITRAEIAAIFARIMNLEDTVKGTSFYSDVKSGFWAAEYIEAVSRAGLFSGYANNAFKPDQPITRAELSAVIFRYLKLQESAPIQTHFKDTESNWASNMIEAIYRHHIITGYKDGTFKPNALMIRTEAVTMINRLLHRGPLANVEQSFPDVPETHWAFGHVQESAVTHQFNRLADGSESMTKLIPEPLW</sequence>
<comment type="caution">
    <text evidence="5">The sequence shown here is derived from an EMBL/GenBank/DDBJ whole genome shotgun (WGS) entry which is preliminary data.</text>
</comment>
<dbReference type="Gene3D" id="2.60.40.1120">
    <property type="entry name" value="Carboxypeptidase-like, regulatory domain"/>
    <property type="match status" value="2"/>
</dbReference>
<evidence type="ECO:0000256" key="1">
    <source>
        <dbReference type="ARBA" id="ARBA00010116"/>
    </source>
</evidence>
<dbReference type="EMBL" id="JAHZIJ010000001">
    <property type="protein sequence ID" value="MBW7473177.1"/>
    <property type="molecule type" value="Genomic_DNA"/>
</dbReference>
<dbReference type="Gene3D" id="2.60.40.10">
    <property type="entry name" value="Immunoglobulins"/>
    <property type="match status" value="1"/>
</dbReference>
<reference evidence="5 6" key="1">
    <citation type="submission" date="2021-07" db="EMBL/GenBank/DDBJ databases">
        <title>Paenibacillus radiodurans sp. nov., isolated from the southeastern edge of Tengger Desert.</title>
        <authorList>
            <person name="Zhang G."/>
        </authorList>
    </citation>
    <scope>NUCLEOTIDE SEQUENCE [LARGE SCALE GENOMIC DNA]</scope>
    <source>
        <strain evidence="5 6">DT7-4</strain>
    </source>
</reference>
<dbReference type="InterPro" id="IPR013783">
    <property type="entry name" value="Ig-like_fold"/>
</dbReference>
<comment type="similarity">
    <text evidence="1">Belongs to the intimin/invasin family.</text>
</comment>
<name>A0ABS7CZW6_9BACL</name>
<dbReference type="PANTHER" id="PTHR34819">
    <property type="entry name" value="LARGE CYSTEINE-RICH PERIPLASMIC PROTEIN OMCB"/>
    <property type="match status" value="1"/>
</dbReference>
<dbReference type="PROSITE" id="PS51127">
    <property type="entry name" value="BIG1"/>
    <property type="match status" value="1"/>
</dbReference>
<dbReference type="SMART" id="SM00634">
    <property type="entry name" value="BID_1"/>
    <property type="match status" value="1"/>
</dbReference>
<evidence type="ECO:0000259" key="3">
    <source>
        <dbReference type="PROSITE" id="PS51127"/>
    </source>
</evidence>
<dbReference type="PROSITE" id="PS51272">
    <property type="entry name" value="SLH"/>
    <property type="match status" value="2"/>
</dbReference>
<dbReference type="InterPro" id="IPR001119">
    <property type="entry name" value="SLH_dom"/>
</dbReference>
<feature type="domain" description="SLH" evidence="4">
    <location>
        <begin position="2653"/>
        <end position="2711"/>
    </location>
</feature>
<dbReference type="Pfam" id="PF01345">
    <property type="entry name" value="DUF11"/>
    <property type="match status" value="2"/>
</dbReference>
<dbReference type="InterPro" id="IPR008969">
    <property type="entry name" value="CarboxyPept-like_regulatory"/>
</dbReference>
<feature type="signal peptide" evidence="2">
    <location>
        <begin position="1"/>
        <end position="29"/>
    </location>
</feature>
<organism evidence="5 6">
    <name type="scientific">Paenibacillus oenotherae</name>
    <dbReference type="NCBI Taxonomy" id="1435645"/>
    <lineage>
        <taxon>Bacteria</taxon>
        <taxon>Bacillati</taxon>
        <taxon>Bacillota</taxon>
        <taxon>Bacilli</taxon>
        <taxon>Bacillales</taxon>
        <taxon>Paenibacillaceae</taxon>
        <taxon>Paenibacillus</taxon>
    </lineage>
</organism>
<evidence type="ECO:0000313" key="5">
    <source>
        <dbReference type="EMBL" id="MBW7473177.1"/>
    </source>
</evidence>
<dbReference type="SUPFAM" id="SSF49373">
    <property type="entry name" value="Invasin/intimin cell-adhesion fragments"/>
    <property type="match status" value="1"/>
</dbReference>
<feature type="domain" description="SLH" evidence="4">
    <location>
        <begin position="2588"/>
        <end position="2651"/>
    </location>
</feature>
<dbReference type="NCBIfam" id="TIGR01451">
    <property type="entry name" value="B_ant_repeat"/>
    <property type="match status" value="2"/>
</dbReference>
<dbReference type="Pfam" id="PF13620">
    <property type="entry name" value="CarboxypepD_reg"/>
    <property type="match status" value="1"/>
</dbReference>
<feature type="domain" description="Big-1" evidence="3">
    <location>
        <begin position="1974"/>
        <end position="2077"/>
    </location>
</feature>
<dbReference type="InterPro" id="IPR008964">
    <property type="entry name" value="Invasin/intimin_cell_adhesion"/>
</dbReference>
<evidence type="ECO:0000313" key="6">
    <source>
        <dbReference type="Proteomes" id="UP000812277"/>
    </source>
</evidence>
<dbReference type="InterPro" id="IPR051172">
    <property type="entry name" value="Chlamydia_OmcB"/>
</dbReference>
<evidence type="ECO:0000256" key="2">
    <source>
        <dbReference type="SAM" id="SignalP"/>
    </source>
</evidence>